<dbReference type="GO" id="GO:0016301">
    <property type="term" value="F:kinase activity"/>
    <property type="evidence" value="ECO:0007669"/>
    <property type="project" value="UniProtKB-KW"/>
</dbReference>
<feature type="domain" description="Carbohydrate kinase FGGY C-terminal" evidence="6">
    <location>
        <begin position="256"/>
        <end position="442"/>
    </location>
</feature>
<dbReference type="Proteomes" id="UP001500443">
    <property type="component" value="Unassembled WGS sequence"/>
</dbReference>
<protein>
    <submittedName>
        <fullName evidence="7">FGGY-family carbohydrate kinase</fullName>
    </submittedName>
</protein>
<evidence type="ECO:0000259" key="6">
    <source>
        <dbReference type="Pfam" id="PF02782"/>
    </source>
</evidence>
<dbReference type="InterPro" id="IPR000577">
    <property type="entry name" value="Carb_kinase_FGGY"/>
</dbReference>
<organism evidence="7 8">
    <name type="scientific">Streptomyces synnematoformans</name>
    <dbReference type="NCBI Taxonomy" id="415721"/>
    <lineage>
        <taxon>Bacteria</taxon>
        <taxon>Bacillati</taxon>
        <taxon>Actinomycetota</taxon>
        <taxon>Actinomycetes</taxon>
        <taxon>Kitasatosporales</taxon>
        <taxon>Streptomycetaceae</taxon>
        <taxon>Streptomyces</taxon>
    </lineage>
</organism>
<sequence>MTAIAIDAGTTVVKVVGYGPDGAELTVGRRPTRVTRPRPGWAEQDMTEVWDAVAAAVREVVAALPAPPRFVAVTGQGDGAWLVDGDGRPTGPAVLWNDGRAADIVAGWERDGTVDEAFRICGSRLSTGMPNAVLAWLRAHDPDRTARSRHLLTCGGWLFYRLTGQPAVDESEAAAPFLDIAGRTWSDRLFELYGVEWARDLLPPLRDDDHRVTALAPAAAAATGLPPDVPVVLAPYDICATAIGSGAVSAGRACTILGTTLSTEIVTAAPPAVGPAGAAAPVGITVPLGVPGHYLRAFPTMSGGDMLDWGARLLGLSSAAELMELAEEGAEDTAGVRFLPYLSPAGERAPFFDPAARGSLTGLSLDSGRADVARAVVEGVTLAIRDCLAASPAEPDLLTLSGGGTRSRFWMRLIADITGVPVAIPADTEIGARGAWLTGAVATGREPDFATAAARQVRIAASYEPDPDRAADGRYAAFLRLRELHRPVWALGRGRTPGDGGPAYSAGAGA</sequence>
<evidence type="ECO:0000313" key="7">
    <source>
        <dbReference type="EMBL" id="GAA2129949.1"/>
    </source>
</evidence>
<accession>A0ABN2YN37</accession>
<dbReference type="InterPro" id="IPR043129">
    <property type="entry name" value="ATPase_NBD"/>
</dbReference>
<proteinExistence type="inferred from homology"/>
<evidence type="ECO:0000256" key="1">
    <source>
        <dbReference type="ARBA" id="ARBA00009156"/>
    </source>
</evidence>
<dbReference type="InterPro" id="IPR050406">
    <property type="entry name" value="FGGY_Carb_Kinase"/>
</dbReference>
<dbReference type="PIRSF" id="PIRSF000538">
    <property type="entry name" value="GlpK"/>
    <property type="match status" value="1"/>
</dbReference>
<evidence type="ECO:0000313" key="8">
    <source>
        <dbReference type="Proteomes" id="UP001500443"/>
    </source>
</evidence>
<comment type="similarity">
    <text evidence="1 4">Belongs to the FGGY kinase family.</text>
</comment>
<dbReference type="SUPFAM" id="SSF53067">
    <property type="entry name" value="Actin-like ATPase domain"/>
    <property type="match status" value="2"/>
</dbReference>
<dbReference type="InterPro" id="IPR018483">
    <property type="entry name" value="Carb_kinase_FGGY_CS"/>
</dbReference>
<dbReference type="PROSITE" id="PS00445">
    <property type="entry name" value="FGGY_KINASES_2"/>
    <property type="match status" value="1"/>
</dbReference>
<dbReference type="InterPro" id="IPR018485">
    <property type="entry name" value="FGGY_C"/>
</dbReference>
<dbReference type="EMBL" id="BAAAPF010000127">
    <property type="protein sequence ID" value="GAA2129949.1"/>
    <property type="molecule type" value="Genomic_DNA"/>
</dbReference>
<dbReference type="RefSeq" id="WP_344291181.1">
    <property type="nucleotide sequence ID" value="NZ_BAAAPF010000127.1"/>
</dbReference>
<keyword evidence="3 4" id="KW-0418">Kinase</keyword>
<dbReference type="InterPro" id="IPR018484">
    <property type="entry name" value="FGGY_N"/>
</dbReference>
<evidence type="ECO:0000256" key="4">
    <source>
        <dbReference type="RuleBase" id="RU003733"/>
    </source>
</evidence>
<reference evidence="7 8" key="1">
    <citation type="journal article" date="2019" name="Int. J. Syst. Evol. Microbiol.">
        <title>The Global Catalogue of Microorganisms (GCM) 10K type strain sequencing project: providing services to taxonomists for standard genome sequencing and annotation.</title>
        <authorList>
            <consortium name="The Broad Institute Genomics Platform"/>
            <consortium name="The Broad Institute Genome Sequencing Center for Infectious Disease"/>
            <person name="Wu L."/>
            <person name="Ma J."/>
        </authorList>
    </citation>
    <scope>NUCLEOTIDE SEQUENCE [LARGE SCALE GENOMIC DNA]</scope>
    <source>
        <strain evidence="7 8">JCM 15481</strain>
    </source>
</reference>
<evidence type="ECO:0000259" key="5">
    <source>
        <dbReference type="Pfam" id="PF00370"/>
    </source>
</evidence>
<comment type="caution">
    <text evidence="7">The sequence shown here is derived from an EMBL/GenBank/DDBJ whole genome shotgun (WGS) entry which is preliminary data.</text>
</comment>
<dbReference type="PANTHER" id="PTHR43095">
    <property type="entry name" value="SUGAR KINASE"/>
    <property type="match status" value="1"/>
</dbReference>
<dbReference type="PANTHER" id="PTHR43095:SF3">
    <property type="entry name" value="L-XYLULOSE_3-KETO-L-GULONATE KINASE"/>
    <property type="match status" value="1"/>
</dbReference>
<keyword evidence="2 4" id="KW-0808">Transferase</keyword>
<dbReference type="Gene3D" id="3.30.420.40">
    <property type="match status" value="2"/>
</dbReference>
<evidence type="ECO:0000256" key="3">
    <source>
        <dbReference type="ARBA" id="ARBA00022777"/>
    </source>
</evidence>
<keyword evidence="8" id="KW-1185">Reference proteome</keyword>
<evidence type="ECO:0000256" key="2">
    <source>
        <dbReference type="ARBA" id="ARBA00022679"/>
    </source>
</evidence>
<feature type="domain" description="Carbohydrate kinase FGGY N-terminal" evidence="5">
    <location>
        <begin position="3"/>
        <end position="244"/>
    </location>
</feature>
<gene>
    <name evidence="7" type="ORF">GCM10009802_37860</name>
</gene>
<name>A0ABN2YN37_9ACTN</name>
<dbReference type="Pfam" id="PF02782">
    <property type="entry name" value="FGGY_C"/>
    <property type="match status" value="1"/>
</dbReference>
<dbReference type="Pfam" id="PF00370">
    <property type="entry name" value="FGGY_N"/>
    <property type="match status" value="1"/>
</dbReference>